<keyword evidence="2" id="KW-1185">Reference proteome</keyword>
<dbReference type="Proteomes" id="UP000429232">
    <property type="component" value="Chromosome"/>
</dbReference>
<name>A0A6I4I2S2_9SPHI</name>
<dbReference type="EMBL" id="CP066775">
    <property type="protein sequence ID" value="QQL49084.1"/>
    <property type="molecule type" value="Genomic_DNA"/>
</dbReference>
<dbReference type="Pfam" id="PF13618">
    <property type="entry name" value="Gluconate_2-dh3"/>
    <property type="match status" value="1"/>
</dbReference>
<dbReference type="InterPro" id="IPR027056">
    <property type="entry name" value="Gluconate_2DH_su3"/>
</dbReference>
<dbReference type="KEGG" id="mgik:GO620_012985"/>
<proteinExistence type="predicted"/>
<dbReference type="PROSITE" id="PS51257">
    <property type="entry name" value="PROKAR_LIPOPROTEIN"/>
    <property type="match status" value="1"/>
</dbReference>
<gene>
    <name evidence="1" type="ORF">GO620_012985</name>
</gene>
<reference evidence="1 2" key="1">
    <citation type="submission" date="2020-12" db="EMBL/GenBank/DDBJ databases">
        <title>HMF7856_wgs.fasta genome submission.</title>
        <authorList>
            <person name="Kang H."/>
            <person name="Kim H."/>
            <person name="Joh K."/>
        </authorList>
    </citation>
    <scope>NUCLEOTIDE SEQUENCE [LARGE SCALE GENOMIC DNA]</scope>
    <source>
        <strain evidence="1 2">HMF7856</strain>
    </source>
</reference>
<evidence type="ECO:0000313" key="1">
    <source>
        <dbReference type="EMBL" id="QQL49084.1"/>
    </source>
</evidence>
<sequence>MNRRDSLKALGLTTLSTGLLVAACKTDDKKADDSAAGAKFDEQGKQPFEIERDKKLLADSFFTDHEMATITVLADIIIPKDDRSGSASDAGVPAFIGFIVKDMPDHQTPMRGGLKWLDLKCLNLYGKSFVDCSHNQQIEMVTAIAYPAKATLEMQPGVTFFNRMRDLTATGFFSSKMGMKDIGYMGNSPMPGVFPGPPKEVLHQYGFSEKDLNLSLKG</sequence>
<evidence type="ECO:0000313" key="2">
    <source>
        <dbReference type="Proteomes" id="UP000429232"/>
    </source>
</evidence>
<dbReference type="AlphaFoldDB" id="A0A6I4I2S2"/>
<organism evidence="1 2">
    <name type="scientific">Mucilaginibacter ginkgonis</name>
    <dbReference type="NCBI Taxonomy" id="2682091"/>
    <lineage>
        <taxon>Bacteria</taxon>
        <taxon>Pseudomonadati</taxon>
        <taxon>Bacteroidota</taxon>
        <taxon>Sphingobacteriia</taxon>
        <taxon>Sphingobacteriales</taxon>
        <taxon>Sphingobacteriaceae</taxon>
        <taxon>Mucilaginibacter</taxon>
    </lineage>
</organism>
<accession>A0A6I4I2S2</accession>
<protein>
    <submittedName>
        <fullName evidence="1">Gluconate 2-dehydrogenase subunit 3 family protein</fullName>
    </submittedName>
</protein>
<dbReference type="RefSeq" id="WP_157526958.1">
    <property type="nucleotide sequence ID" value="NZ_CP066775.1"/>
</dbReference>